<keyword evidence="3" id="KW-1185">Reference proteome</keyword>
<accession>A0A402B652</accession>
<name>A0A402B652_9CHLR</name>
<evidence type="ECO:0000313" key="2">
    <source>
        <dbReference type="EMBL" id="GCE26836.1"/>
    </source>
</evidence>
<dbReference type="OrthoDB" id="152973at2"/>
<evidence type="ECO:0000313" key="3">
    <source>
        <dbReference type="Proteomes" id="UP000287171"/>
    </source>
</evidence>
<feature type="compositionally biased region" description="Low complexity" evidence="1">
    <location>
        <begin position="421"/>
        <end position="439"/>
    </location>
</feature>
<dbReference type="EMBL" id="BIFT01000001">
    <property type="protein sequence ID" value="GCE26836.1"/>
    <property type="molecule type" value="Genomic_DNA"/>
</dbReference>
<dbReference type="AlphaFoldDB" id="A0A402B652"/>
<feature type="region of interest" description="Disordered" evidence="1">
    <location>
        <begin position="416"/>
        <end position="439"/>
    </location>
</feature>
<sequence>MSKDHLERRLYRKSPGRQYGYEYDPLSSRSGSGSRSQKGETASRSGMLLAQRPDPRRTRQLMRQSIIASKRPNEEETEQIEFSDQAYDNSEDDLYEARPSRRHPVRHELPEAYLSSSRRRYRSIQDEPSRSIDLPPTSALYLPEDEWRDLADVDPDLGIEEPLNQRVRYVDDYDDDYEEVAPSRSSARAVPQARPTRRLEPIDSESVYPDEDDRYDYEYEDETDRPSIRRVKSKSKKKLSRRGLLLGGGAAALIGAGAVASQYIPTVPQATSNVAANIEHQIQDAFNKGVAHGIDQARKDFVGSMDSLEGFTLEGAITAARLTRVAYDVFVSPIIKFGANITGDVLAGMLKAFKTARGLLAGIYQDNATLIAIQKVLETWVTQVGTLPKQLDSITQSDLDGAQAYLRALQRKVNDEKAKLNQPANATPTPAAQPTKPAR</sequence>
<feature type="region of interest" description="Disordered" evidence="1">
    <location>
        <begin position="1"/>
        <end position="137"/>
    </location>
</feature>
<dbReference type="Proteomes" id="UP000287171">
    <property type="component" value="Unassembled WGS sequence"/>
</dbReference>
<feature type="region of interest" description="Disordered" evidence="1">
    <location>
        <begin position="177"/>
        <end position="234"/>
    </location>
</feature>
<protein>
    <submittedName>
        <fullName evidence="2">Uncharacterized protein</fullName>
    </submittedName>
</protein>
<comment type="caution">
    <text evidence="2">The sequence shown here is derived from an EMBL/GenBank/DDBJ whole genome shotgun (WGS) entry which is preliminary data.</text>
</comment>
<proteinExistence type="predicted"/>
<organism evidence="2 3">
    <name type="scientific">Dictyobacter alpinus</name>
    <dbReference type="NCBI Taxonomy" id="2014873"/>
    <lineage>
        <taxon>Bacteria</taxon>
        <taxon>Bacillati</taxon>
        <taxon>Chloroflexota</taxon>
        <taxon>Ktedonobacteria</taxon>
        <taxon>Ktedonobacterales</taxon>
        <taxon>Dictyobacteraceae</taxon>
        <taxon>Dictyobacter</taxon>
    </lineage>
</organism>
<dbReference type="RefSeq" id="WP_126627247.1">
    <property type="nucleotide sequence ID" value="NZ_BIFT01000001.1"/>
</dbReference>
<feature type="compositionally biased region" description="Acidic residues" evidence="1">
    <location>
        <begin position="208"/>
        <end position="223"/>
    </location>
</feature>
<reference evidence="3" key="1">
    <citation type="submission" date="2018-12" db="EMBL/GenBank/DDBJ databases">
        <title>Tengunoibacter tsumagoiensis gen. nov., sp. nov., Dictyobacter kobayashii sp. nov., D. alpinus sp. nov., and D. joshuensis sp. nov. and description of Dictyobacteraceae fam. nov. within the order Ktedonobacterales isolated from Tengu-no-mugimeshi.</title>
        <authorList>
            <person name="Wang C.M."/>
            <person name="Zheng Y."/>
            <person name="Sakai Y."/>
            <person name="Toyoda A."/>
            <person name="Minakuchi Y."/>
            <person name="Abe K."/>
            <person name="Yokota A."/>
            <person name="Yabe S."/>
        </authorList>
    </citation>
    <scope>NUCLEOTIDE SEQUENCE [LARGE SCALE GENOMIC DNA]</scope>
    <source>
        <strain evidence="3">Uno16</strain>
    </source>
</reference>
<feature type="compositionally biased region" description="Low complexity" evidence="1">
    <location>
        <begin position="27"/>
        <end position="36"/>
    </location>
</feature>
<evidence type="ECO:0000256" key="1">
    <source>
        <dbReference type="SAM" id="MobiDB-lite"/>
    </source>
</evidence>
<gene>
    <name evidence="2" type="ORF">KDA_23200</name>
</gene>